<evidence type="ECO:0000256" key="2">
    <source>
        <dbReference type="SAM" id="MobiDB-lite"/>
    </source>
</evidence>
<proteinExistence type="predicted"/>
<feature type="coiled-coil region" evidence="1">
    <location>
        <begin position="161"/>
        <end position="192"/>
    </location>
</feature>
<dbReference type="Proteomes" id="UP000250235">
    <property type="component" value="Unassembled WGS sequence"/>
</dbReference>
<accession>A0A2Z7ARS5</accession>
<dbReference type="AlphaFoldDB" id="A0A2Z7ARS5"/>
<reference evidence="3 4" key="1">
    <citation type="journal article" date="2015" name="Proc. Natl. Acad. Sci. U.S.A.">
        <title>The resurrection genome of Boea hygrometrica: A blueprint for survival of dehydration.</title>
        <authorList>
            <person name="Xiao L."/>
            <person name="Yang G."/>
            <person name="Zhang L."/>
            <person name="Yang X."/>
            <person name="Zhao S."/>
            <person name="Ji Z."/>
            <person name="Zhou Q."/>
            <person name="Hu M."/>
            <person name="Wang Y."/>
            <person name="Chen M."/>
            <person name="Xu Y."/>
            <person name="Jin H."/>
            <person name="Xiao X."/>
            <person name="Hu G."/>
            <person name="Bao F."/>
            <person name="Hu Y."/>
            <person name="Wan P."/>
            <person name="Li L."/>
            <person name="Deng X."/>
            <person name="Kuang T."/>
            <person name="Xiang C."/>
            <person name="Zhu J.K."/>
            <person name="Oliver M.J."/>
            <person name="He Y."/>
        </authorList>
    </citation>
    <scope>NUCLEOTIDE SEQUENCE [LARGE SCALE GENOMIC DNA]</scope>
    <source>
        <strain evidence="4">cv. XS01</strain>
    </source>
</reference>
<dbReference type="EMBL" id="KV012576">
    <property type="protein sequence ID" value="KZV24611.1"/>
    <property type="molecule type" value="Genomic_DNA"/>
</dbReference>
<sequence length="201" mass="22499">MTKAEMLKSLKERRANSEGTSSSRRSSKGKRKASSEGGERRKKRQHEKATESAQTTVPKDPVSEPLGTTDKGPEQQSIELPYVLMDTSAISFVAKPSGSVSMEFIRRLVPDQDFDLVRRTPDLEVLEAASLHFMQSLVWSGEAATRLTQARDEVVMTQCSIDGVLDRHNDLMKQLEEIRAQKDGEKESLLLELEPTRAKVQ</sequence>
<protein>
    <submittedName>
        <fullName evidence="3">Uncharacterized protein</fullName>
    </submittedName>
</protein>
<keyword evidence="4" id="KW-1185">Reference proteome</keyword>
<gene>
    <name evidence="3" type="ORF">F511_06437</name>
</gene>
<evidence type="ECO:0000256" key="1">
    <source>
        <dbReference type="SAM" id="Coils"/>
    </source>
</evidence>
<feature type="region of interest" description="Disordered" evidence="2">
    <location>
        <begin position="1"/>
        <end position="75"/>
    </location>
</feature>
<organism evidence="3 4">
    <name type="scientific">Dorcoceras hygrometricum</name>
    <dbReference type="NCBI Taxonomy" id="472368"/>
    <lineage>
        <taxon>Eukaryota</taxon>
        <taxon>Viridiplantae</taxon>
        <taxon>Streptophyta</taxon>
        <taxon>Embryophyta</taxon>
        <taxon>Tracheophyta</taxon>
        <taxon>Spermatophyta</taxon>
        <taxon>Magnoliopsida</taxon>
        <taxon>eudicotyledons</taxon>
        <taxon>Gunneridae</taxon>
        <taxon>Pentapetalae</taxon>
        <taxon>asterids</taxon>
        <taxon>lamiids</taxon>
        <taxon>Lamiales</taxon>
        <taxon>Gesneriaceae</taxon>
        <taxon>Didymocarpoideae</taxon>
        <taxon>Trichosporeae</taxon>
        <taxon>Loxocarpinae</taxon>
        <taxon>Dorcoceras</taxon>
    </lineage>
</organism>
<keyword evidence="1" id="KW-0175">Coiled coil</keyword>
<name>A0A2Z7ARS5_9LAMI</name>
<feature type="compositionally biased region" description="Basic and acidic residues" evidence="2">
    <location>
        <begin position="1"/>
        <end position="16"/>
    </location>
</feature>
<evidence type="ECO:0000313" key="4">
    <source>
        <dbReference type="Proteomes" id="UP000250235"/>
    </source>
</evidence>
<evidence type="ECO:0000313" key="3">
    <source>
        <dbReference type="EMBL" id="KZV24611.1"/>
    </source>
</evidence>